<comment type="cofactor">
    <cofactor evidence="1">
        <name>heme b</name>
        <dbReference type="ChEBI" id="CHEBI:60344"/>
    </cofactor>
</comment>
<dbReference type="AlphaFoldDB" id="A0A096BB14"/>
<evidence type="ECO:0000256" key="4">
    <source>
        <dbReference type="ARBA" id="ARBA00022617"/>
    </source>
</evidence>
<dbReference type="Pfam" id="PF00210">
    <property type="entry name" value="Ferritin"/>
    <property type="match status" value="1"/>
</dbReference>
<dbReference type="SUPFAM" id="SSF47240">
    <property type="entry name" value="Ferritin-like"/>
    <property type="match status" value="1"/>
</dbReference>
<dbReference type="GO" id="GO:0006879">
    <property type="term" value="P:intracellular iron ion homeostasis"/>
    <property type="evidence" value="ECO:0007669"/>
    <property type="project" value="UniProtKB-KW"/>
</dbReference>
<comment type="function">
    <text evidence="9">Iron-storage protein.</text>
</comment>
<evidence type="ECO:0000259" key="10">
    <source>
        <dbReference type="PROSITE" id="PS50905"/>
    </source>
</evidence>
<evidence type="ECO:0000256" key="6">
    <source>
        <dbReference type="ARBA" id="ARBA00023004"/>
    </source>
</evidence>
<dbReference type="PANTHER" id="PTHR30295">
    <property type="entry name" value="BACTERIOFERRITIN"/>
    <property type="match status" value="1"/>
</dbReference>
<dbReference type="eggNOG" id="COG2193">
    <property type="taxonomic scope" value="Bacteria"/>
</dbReference>
<dbReference type="InterPro" id="IPR002024">
    <property type="entry name" value="Bacterioferritin"/>
</dbReference>
<evidence type="ECO:0000256" key="2">
    <source>
        <dbReference type="ARBA" id="ARBA00008093"/>
    </source>
</evidence>
<dbReference type="Proteomes" id="UP000029629">
    <property type="component" value="Unassembled WGS sequence"/>
</dbReference>
<feature type="binding site" description="axial binding residue" evidence="8">
    <location>
        <position position="52"/>
    </location>
    <ligand>
        <name>heme b</name>
        <dbReference type="ChEBI" id="CHEBI:60344"/>
        <note>ligand shared between dimeric partners</note>
    </ligand>
    <ligandPart>
        <name>Fe</name>
        <dbReference type="ChEBI" id="CHEBI:18248"/>
    </ligandPart>
</feature>
<evidence type="ECO:0000256" key="8">
    <source>
        <dbReference type="PIRSR" id="PIRSR002560-1"/>
    </source>
</evidence>
<dbReference type="InterPro" id="IPR012347">
    <property type="entry name" value="Ferritin-like"/>
</dbReference>
<dbReference type="PROSITE" id="PS00549">
    <property type="entry name" value="BACTERIOFERRITIN"/>
    <property type="match status" value="1"/>
</dbReference>
<organism evidence="11 12">
    <name type="scientific">Oligella urethralis DNF00040</name>
    <dbReference type="NCBI Taxonomy" id="1401065"/>
    <lineage>
        <taxon>Bacteria</taxon>
        <taxon>Pseudomonadati</taxon>
        <taxon>Pseudomonadota</taxon>
        <taxon>Betaproteobacteria</taxon>
        <taxon>Burkholderiales</taxon>
        <taxon>Alcaligenaceae</taxon>
        <taxon>Oligella</taxon>
    </lineage>
</organism>
<evidence type="ECO:0000256" key="7">
    <source>
        <dbReference type="PIRNR" id="PIRNR002560"/>
    </source>
</evidence>
<evidence type="ECO:0000256" key="9">
    <source>
        <dbReference type="RuleBase" id="RU000623"/>
    </source>
</evidence>
<evidence type="ECO:0000313" key="12">
    <source>
        <dbReference type="Proteomes" id="UP000029629"/>
    </source>
</evidence>
<keyword evidence="12" id="KW-1185">Reference proteome</keyword>
<dbReference type="EMBL" id="JRNI01000027">
    <property type="protein sequence ID" value="KGF30334.1"/>
    <property type="molecule type" value="Genomic_DNA"/>
</dbReference>
<keyword evidence="5 7" id="KW-0479">Metal-binding</keyword>
<dbReference type="OrthoDB" id="9800505at2"/>
<dbReference type="PANTHER" id="PTHR30295:SF0">
    <property type="entry name" value="BACTERIOFERRITIN"/>
    <property type="match status" value="1"/>
</dbReference>
<evidence type="ECO:0000256" key="5">
    <source>
        <dbReference type="ARBA" id="ARBA00022723"/>
    </source>
</evidence>
<dbReference type="PROSITE" id="PS50905">
    <property type="entry name" value="FERRITIN_LIKE"/>
    <property type="match status" value="1"/>
</dbReference>
<sequence>MKGDRQVIQALNKTLRVYLTSINQYFLHGRMHKNWGFDALGKHIYKESIADMKFADDIIERILLLEGLPNLQDLGKLYIGESPVETLSCDIKTEELKDEVLMESIKLAEELEDFVTRDLLEKLKTHNEDHWDWLQMELELIEELGTENYLQTVVERTPE</sequence>
<proteinExistence type="inferred from homology"/>
<dbReference type="GO" id="GO:0004322">
    <property type="term" value="F:ferroxidase activity"/>
    <property type="evidence" value="ECO:0007669"/>
    <property type="project" value="TreeGrafter"/>
</dbReference>
<dbReference type="InterPro" id="IPR009078">
    <property type="entry name" value="Ferritin-like_SF"/>
</dbReference>
<keyword evidence="6 7" id="KW-0408">Iron</keyword>
<feature type="domain" description="Ferritin-like diiron" evidence="10">
    <location>
        <begin position="1"/>
        <end position="145"/>
    </location>
</feature>
<evidence type="ECO:0000256" key="1">
    <source>
        <dbReference type="ARBA" id="ARBA00001970"/>
    </source>
</evidence>
<dbReference type="Gene3D" id="1.20.1260.10">
    <property type="match status" value="1"/>
</dbReference>
<dbReference type="RefSeq" id="WP_018027006.1">
    <property type="nucleotide sequence ID" value="NZ_JRNI01000027.1"/>
</dbReference>
<evidence type="ECO:0000313" key="11">
    <source>
        <dbReference type="EMBL" id="KGF30334.1"/>
    </source>
</evidence>
<comment type="caution">
    <text evidence="11">The sequence shown here is derived from an EMBL/GenBank/DDBJ whole genome shotgun (WGS) entry which is preliminary data.</text>
</comment>
<accession>A0A096BB14</accession>
<dbReference type="InterPro" id="IPR009040">
    <property type="entry name" value="Ferritin-like_diiron"/>
</dbReference>
<dbReference type="GO" id="GO:0006826">
    <property type="term" value="P:iron ion transport"/>
    <property type="evidence" value="ECO:0007669"/>
    <property type="project" value="InterPro"/>
</dbReference>
<dbReference type="PIRSF" id="PIRSF002560">
    <property type="entry name" value="Bacterioferritin"/>
    <property type="match status" value="1"/>
</dbReference>
<name>A0A096BB14_9BURK</name>
<keyword evidence="4 9" id="KW-0349">Heme</keyword>
<dbReference type="InterPro" id="IPR008331">
    <property type="entry name" value="Ferritin_DPS_dom"/>
</dbReference>
<feature type="binding site" evidence="8">
    <location>
        <position position="94"/>
    </location>
    <ligand>
        <name>Fe cation</name>
        <dbReference type="ChEBI" id="CHEBI:24875"/>
        <label>2</label>
    </ligand>
</feature>
<comment type="similarity">
    <text evidence="2 7 9">Belongs to the bacterioferritin family.</text>
</comment>
<evidence type="ECO:0000256" key="3">
    <source>
        <dbReference type="ARBA" id="ARBA00022434"/>
    </source>
</evidence>
<reference evidence="11 12" key="1">
    <citation type="submission" date="2014-07" db="EMBL/GenBank/DDBJ databases">
        <authorList>
            <person name="McCorrison J."/>
            <person name="Sanka R."/>
            <person name="Torralba M."/>
            <person name="Gillis M."/>
            <person name="Haft D.H."/>
            <person name="Methe B."/>
            <person name="Sutton G."/>
            <person name="Nelson K.E."/>
        </authorList>
    </citation>
    <scope>NUCLEOTIDE SEQUENCE [LARGE SCALE GENOMIC DNA]</scope>
    <source>
        <strain evidence="11 12">DNF00040</strain>
    </source>
</reference>
<dbReference type="GO" id="GO:0005829">
    <property type="term" value="C:cytosol"/>
    <property type="evidence" value="ECO:0007669"/>
    <property type="project" value="TreeGrafter"/>
</dbReference>
<dbReference type="NCBIfam" id="TIGR00754">
    <property type="entry name" value="bfr"/>
    <property type="match status" value="1"/>
</dbReference>
<dbReference type="CDD" id="cd00907">
    <property type="entry name" value="Bacterioferritin"/>
    <property type="match status" value="1"/>
</dbReference>
<dbReference type="PRINTS" id="PR00601">
    <property type="entry name" value="BACFERRITIN"/>
</dbReference>
<dbReference type="GO" id="GO:0008199">
    <property type="term" value="F:ferric iron binding"/>
    <property type="evidence" value="ECO:0007669"/>
    <property type="project" value="InterPro"/>
</dbReference>
<feature type="binding site" evidence="8">
    <location>
        <position position="130"/>
    </location>
    <ligand>
        <name>Fe cation</name>
        <dbReference type="ChEBI" id="CHEBI:24875"/>
        <label>2</label>
    </ligand>
</feature>
<gene>
    <name evidence="11" type="ORF">HMPREF2130_07135</name>
</gene>
<dbReference type="GO" id="GO:0020037">
    <property type="term" value="F:heme binding"/>
    <property type="evidence" value="ECO:0007669"/>
    <property type="project" value="TreeGrafter"/>
</dbReference>
<dbReference type="GeneID" id="93427653"/>
<keyword evidence="3 7" id="KW-0409">Iron storage</keyword>
<protein>
    <recommendedName>
        <fullName evidence="7 9">Bacterioferritin</fullName>
    </recommendedName>
</protein>